<gene>
    <name evidence="2" type="ORF">SAMN05421676_101111</name>
</gene>
<feature type="transmembrane region" description="Helical" evidence="1">
    <location>
        <begin position="34"/>
        <end position="51"/>
    </location>
</feature>
<feature type="transmembrane region" description="Helical" evidence="1">
    <location>
        <begin position="107"/>
        <end position="124"/>
    </location>
</feature>
<name>A0A1H9YCE5_9BACI</name>
<keyword evidence="1" id="KW-0812">Transmembrane</keyword>
<evidence type="ECO:0000256" key="1">
    <source>
        <dbReference type="SAM" id="Phobius"/>
    </source>
</evidence>
<dbReference type="RefSeq" id="WP_093130897.1">
    <property type="nucleotide sequence ID" value="NZ_FOHJ01000001.1"/>
</dbReference>
<dbReference type="STRING" id="237682.SAMN05421676_101111"/>
<feature type="transmembrane region" description="Helical" evidence="1">
    <location>
        <begin position="300"/>
        <end position="322"/>
    </location>
</feature>
<proteinExistence type="predicted"/>
<organism evidence="2 3">
    <name type="scientific">Salinibacillus kushneri</name>
    <dbReference type="NCBI Taxonomy" id="237682"/>
    <lineage>
        <taxon>Bacteria</taxon>
        <taxon>Bacillati</taxon>
        <taxon>Bacillota</taxon>
        <taxon>Bacilli</taxon>
        <taxon>Bacillales</taxon>
        <taxon>Bacillaceae</taxon>
        <taxon>Salinibacillus</taxon>
    </lineage>
</organism>
<dbReference type="Proteomes" id="UP000199095">
    <property type="component" value="Unassembled WGS sequence"/>
</dbReference>
<reference evidence="3" key="1">
    <citation type="submission" date="2016-10" db="EMBL/GenBank/DDBJ databases">
        <authorList>
            <person name="Varghese N."/>
            <person name="Submissions S."/>
        </authorList>
    </citation>
    <scope>NUCLEOTIDE SEQUENCE [LARGE SCALE GENOMIC DNA]</scope>
    <source>
        <strain evidence="3">CGMCC 1.3566</strain>
    </source>
</reference>
<accession>A0A1H9YCE5</accession>
<feature type="transmembrane region" description="Helical" evidence="1">
    <location>
        <begin position="263"/>
        <end position="280"/>
    </location>
</feature>
<feature type="transmembrane region" description="Helical" evidence="1">
    <location>
        <begin position="166"/>
        <end position="185"/>
    </location>
</feature>
<dbReference type="AlphaFoldDB" id="A0A1H9YCE5"/>
<keyword evidence="3" id="KW-1185">Reference proteome</keyword>
<protein>
    <submittedName>
        <fullName evidence="2">Uncharacterized protein</fullName>
    </submittedName>
</protein>
<evidence type="ECO:0000313" key="3">
    <source>
        <dbReference type="Proteomes" id="UP000199095"/>
    </source>
</evidence>
<feature type="transmembrane region" description="Helical" evidence="1">
    <location>
        <begin position="7"/>
        <end position="28"/>
    </location>
</feature>
<dbReference type="EMBL" id="FOHJ01000001">
    <property type="protein sequence ID" value="SES66606.1"/>
    <property type="molecule type" value="Genomic_DNA"/>
</dbReference>
<feature type="transmembrane region" description="Helical" evidence="1">
    <location>
        <begin position="129"/>
        <end position="146"/>
    </location>
</feature>
<keyword evidence="1" id="KW-1133">Transmembrane helix</keyword>
<keyword evidence="1" id="KW-0472">Membrane</keyword>
<sequence>MDKWNQVLSFLQVTIIIYLIFMPINYLINAPLLFPEYIIAVFLLGVLLAEIRQRVTTYAPYILLIPIVIFVCMYFFKLSWFVAIVLGFTLIFVFIHQLKEGSTEKETAILLTTFLLAVAEALIFSNPDVIWVAMVQFFLLFIGFYTRHYISHQQKTEQELTFTQMIKIPGLLSLIFLFISFLFLLFFEPVRSIFKTLLHWLAVFLTYILRVVGFGIDLTGITNIDVEPSEQSSMSKIDENMNQNQYQFLGEDAQAVINQSVNVLIWIGFFLLVVTALYLTKKFFNGSSLAIRQNKSRLTFIFLITEMVTIGIVCVAPFFSVFPESRITWHADYFINLNNLR</sequence>
<evidence type="ECO:0000313" key="2">
    <source>
        <dbReference type="EMBL" id="SES66606.1"/>
    </source>
</evidence>
<feature type="transmembrane region" description="Helical" evidence="1">
    <location>
        <begin position="63"/>
        <end position="95"/>
    </location>
</feature>
<feature type="transmembrane region" description="Helical" evidence="1">
    <location>
        <begin position="197"/>
        <end position="216"/>
    </location>
</feature>